<reference evidence="1 2" key="1">
    <citation type="journal article" date="2021" name="Hortic Res">
        <title>High-quality reference genome and annotation aids understanding of berry development for evergreen blueberry (Vaccinium darrowii).</title>
        <authorList>
            <person name="Yu J."/>
            <person name="Hulse-Kemp A.M."/>
            <person name="Babiker E."/>
            <person name="Staton M."/>
        </authorList>
    </citation>
    <scope>NUCLEOTIDE SEQUENCE [LARGE SCALE GENOMIC DNA]</scope>
    <source>
        <strain evidence="2">cv. NJ 8807/NJ 8810</strain>
        <tissue evidence="1">Young leaf</tissue>
    </source>
</reference>
<name>A0ACB7XXZ6_9ERIC</name>
<proteinExistence type="predicted"/>
<sequence>MGWQSNSKAPTTVEELVQNTDSPLTVDVMRVPLPRKFKMPQIDIFNGSTDPLDHLKTYKSLMMLQAKYSKPSTYLFLVKQGRNKSLRGYTNRFTKESMQAEAIEDKISTAAYIAGLYSEDALNARRSRDDNLDSQFYQIGQQSHNDKRKRDQVTASQVNLDGVLGKTNTAKGEDYPPSYFGRRGQLCHFHD</sequence>
<dbReference type="EMBL" id="CM037155">
    <property type="protein sequence ID" value="KAH7845961.1"/>
    <property type="molecule type" value="Genomic_DNA"/>
</dbReference>
<accession>A0ACB7XXZ6</accession>
<comment type="caution">
    <text evidence="1">The sequence shown here is derived from an EMBL/GenBank/DDBJ whole genome shotgun (WGS) entry which is preliminary data.</text>
</comment>
<keyword evidence="2" id="KW-1185">Reference proteome</keyword>
<gene>
    <name evidence="1" type="ORF">Vadar_008004</name>
</gene>
<protein>
    <submittedName>
        <fullName evidence="1">Uncharacterized protein</fullName>
    </submittedName>
</protein>
<organism evidence="1 2">
    <name type="scientific">Vaccinium darrowii</name>
    <dbReference type="NCBI Taxonomy" id="229202"/>
    <lineage>
        <taxon>Eukaryota</taxon>
        <taxon>Viridiplantae</taxon>
        <taxon>Streptophyta</taxon>
        <taxon>Embryophyta</taxon>
        <taxon>Tracheophyta</taxon>
        <taxon>Spermatophyta</taxon>
        <taxon>Magnoliopsida</taxon>
        <taxon>eudicotyledons</taxon>
        <taxon>Gunneridae</taxon>
        <taxon>Pentapetalae</taxon>
        <taxon>asterids</taxon>
        <taxon>Ericales</taxon>
        <taxon>Ericaceae</taxon>
        <taxon>Vaccinioideae</taxon>
        <taxon>Vaccinieae</taxon>
        <taxon>Vaccinium</taxon>
    </lineage>
</organism>
<evidence type="ECO:0000313" key="2">
    <source>
        <dbReference type="Proteomes" id="UP000828048"/>
    </source>
</evidence>
<evidence type="ECO:0000313" key="1">
    <source>
        <dbReference type="EMBL" id="KAH7845961.1"/>
    </source>
</evidence>
<dbReference type="Proteomes" id="UP000828048">
    <property type="component" value="Chromosome 5"/>
</dbReference>